<gene>
    <name evidence="3" type="ORF">IZO911_LOCUS11040</name>
</gene>
<feature type="region of interest" description="Disordered" evidence="2">
    <location>
        <begin position="91"/>
        <end position="114"/>
    </location>
</feature>
<protein>
    <submittedName>
        <fullName evidence="3">Uncharacterized protein</fullName>
    </submittedName>
</protein>
<evidence type="ECO:0000256" key="1">
    <source>
        <dbReference type="SAM" id="Coils"/>
    </source>
</evidence>
<feature type="compositionally biased region" description="Basic and acidic residues" evidence="2">
    <location>
        <begin position="91"/>
        <end position="102"/>
    </location>
</feature>
<evidence type="ECO:0000256" key="2">
    <source>
        <dbReference type="SAM" id="MobiDB-lite"/>
    </source>
</evidence>
<dbReference type="AlphaFoldDB" id="A0A813Y5I1"/>
<dbReference type="EMBL" id="CAJNOE010000081">
    <property type="protein sequence ID" value="CAF0878219.1"/>
    <property type="molecule type" value="Genomic_DNA"/>
</dbReference>
<dbReference type="Proteomes" id="UP000663860">
    <property type="component" value="Unassembled WGS sequence"/>
</dbReference>
<proteinExistence type="predicted"/>
<name>A0A813Y5I1_9BILA</name>
<organism evidence="3 4">
    <name type="scientific">Adineta steineri</name>
    <dbReference type="NCBI Taxonomy" id="433720"/>
    <lineage>
        <taxon>Eukaryota</taxon>
        <taxon>Metazoa</taxon>
        <taxon>Spiralia</taxon>
        <taxon>Gnathifera</taxon>
        <taxon>Rotifera</taxon>
        <taxon>Eurotatoria</taxon>
        <taxon>Bdelloidea</taxon>
        <taxon>Adinetida</taxon>
        <taxon>Adinetidae</taxon>
        <taxon>Adineta</taxon>
    </lineage>
</organism>
<accession>A0A813Y5I1</accession>
<evidence type="ECO:0000313" key="4">
    <source>
        <dbReference type="Proteomes" id="UP000663860"/>
    </source>
</evidence>
<feature type="coiled-coil region" evidence="1">
    <location>
        <begin position="9"/>
        <end position="43"/>
    </location>
</feature>
<keyword evidence="1" id="KW-0175">Coiled coil</keyword>
<reference evidence="3" key="1">
    <citation type="submission" date="2021-02" db="EMBL/GenBank/DDBJ databases">
        <authorList>
            <person name="Nowell W R."/>
        </authorList>
    </citation>
    <scope>NUCLEOTIDE SEQUENCE</scope>
</reference>
<sequence length="203" mass="24131">MDMPPIHMCAFLNHENERLKTKIINLKQHIKDLERKIAENNHEHVRSCSISIQTDIVAQPRPNLSTVKHSSDESIRLHRLLKAQNELLQKYENETSNERRELNSQSAGRTNEYERRLIQCKKEKEQAEQRAISAEKRMEKFSERYKRMEKELSILDENFFEEIEDLKYALQQANDLNREYEKTVQMLSTRLGISYPTTADKKK</sequence>
<evidence type="ECO:0000313" key="3">
    <source>
        <dbReference type="EMBL" id="CAF0878219.1"/>
    </source>
</evidence>
<comment type="caution">
    <text evidence="3">The sequence shown here is derived from an EMBL/GenBank/DDBJ whole genome shotgun (WGS) entry which is preliminary data.</text>
</comment>